<gene>
    <name evidence="1" type="ORF">GC097_14330</name>
</gene>
<reference evidence="1 2" key="1">
    <citation type="submission" date="2019-10" db="EMBL/GenBank/DDBJ databases">
        <title>Description of Paenibacillus pedi sp. nov.</title>
        <authorList>
            <person name="Carlier A."/>
            <person name="Qi S."/>
        </authorList>
    </citation>
    <scope>NUCLEOTIDE SEQUENCE [LARGE SCALE GENOMIC DNA]</scope>
    <source>
        <strain evidence="1 2">LMG 31457</strain>
    </source>
</reference>
<comment type="caution">
    <text evidence="1">The sequence shown here is derived from an EMBL/GenBank/DDBJ whole genome shotgun (WGS) entry which is preliminary data.</text>
</comment>
<sequence length="139" mass="15840">MTQFTVNDMMIAYSEDAIELASKMGLKLDYSEESLETVNEILERYHQGIPKGIKKLFSKGPSEEQILQMSKVWGGYLGEVIRRNLGGDWEMSKNFNNAISLVVSSTEVYPPAKVNKRILNGKEDDISFYYKVLKQQYSG</sequence>
<proteinExistence type="predicted"/>
<protein>
    <submittedName>
        <fullName evidence="1">Uncharacterized protein</fullName>
    </submittedName>
</protein>
<dbReference type="Proteomes" id="UP000618579">
    <property type="component" value="Unassembled WGS sequence"/>
</dbReference>
<evidence type="ECO:0000313" key="1">
    <source>
        <dbReference type="EMBL" id="NOV01191.1"/>
    </source>
</evidence>
<evidence type="ECO:0000313" key="2">
    <source>
        <dbReference type="Proteomes" id="UP000618579"/>
    </source>
</evidence>
<dbReference type="EMBL" id="WHNZ01000029">
    <property type="protein sequence ID" value="NOV01191.1"/>
    <property type="molecule type" value="Genomic_DNA"/>
</dbReference>
<name>A0ABX1ZML5_9BACL</name>
<keyword evidence="2" id="KW-1185">Reference proteome</keyword>
<accession>A0ABX1ZML5</accession>
<organism evidence="1 2">
    <name type="scientific">Paenibacillus planticolens</name>
    <dbReference type="NCBI Taxonomy" id="2654976"/>
    <lineage>
        <taxon>Bacteria</taxon>
        <taxon>Bacillati</taxon>
        <taxon>Bacillota</taxon>
        <taxon>Bacilli</taxon>
        <taxon>Bacillales</taxon>
        <taxon>Paenibacillaceae</taxon>
        <taxon>Paenibacillus</taxon>
    </lineage>
</organism>